<evidence type="ECO:0000313" key="4">
    <source>
        <dbReference type="EMBL" id="OEJ77219.1"/>
    </source>
</evidence>
<feature type="compositionally biased region" description="Pro residues" evidence="2">
    <location>
        <begin position="224"/>
        <end position="234"/>
    </location>
</feature>
<dbReference type="InterPro" id="IPR051015">
    <property type="entry name" value="EvgA-like"/>
</dbReference>
<keyword evidence="1" id="KW-0597">Phosphoprotein</keyword>
<dbReference type="SUPFAM" id="SSF52172">
    <property type="entry name" value="CheY-like"/>
    <property type="match status" value="1"/>
</dbReference>
<dbReference type="SMART" id="SM00448">
    <property type="entry name" value="REC"/>
    <property type="match status" value="1"/>
</dbReference>
<dbReference type="EMBL" id="MJGC01000010">
    <property type="protein sequence ID" value="OEJ77219.1"/>
    <property type="molecule type" value="Genomic_DNA"/>
</dbReference>
<dbReference type="OrthoDB" id="458149at2"/>
<feature type="modified residue" description="4-aspartylphosphate" evidence="1">
    <location>
        <position position="65"/>
    </location>
</feature>
<dbReference type="PIRSF" id="PIRSF026434">
    <property type="entry name" value="RR_ycf55_prd"/>
    <property type="match status" value="1"/>
</dbReference>
<evidence type="ECO:0000259" key="3">
    <source>
        <dbReference type="PROSITE" id="PS50110"/>
    </source>
</evidence>
<dbReference type="Gene3D" id="3.40.50.2300">
    <property type="match status" value="1"/>
</dbReference>
<sequence length="588" mass="66014">MSTSVLQLALVDPDPIFRLGLKTSLQAVSGLQVVADGPTSLSVLEQLPSSEQENAQPPVNLVILDWSAQENPPEPQWQALQQAYQPWESRYPQLGVLLLTGKADLETLAFAQVLGVRGYCRKGMAIADLIQAIRTCATGETYGFAILEPSPAAPLRGRMLARWRDRLHQSGIEQIESAIAELSGYLQNPALPVLERAVIAGRLRELAAARWVVNQLLAASPSPNNAPPIPPPPENTTAKRPPINPRSALVPAAESSLNPQSEMALEGSLNRLFAALEAQLQYSLKNLTDEPLEIDILREEKRRELLKIILQRLTETVRELQLGQVNVLSLSQKVDAILQDLWSASITDFFGKYYHIKIANTEYDLVPILLENIPRIQSEILKKIPLVLELFSYWLYETPLMIENVLYSYGTPEADKRAEILAQNLIIQVANAVIQPLLNRFADIVEIKQDFYDKQLLSTREIERFRNDLSWKYRQVELFGEPQNMFESQYVLLALDYRGIKKVKIYHPRRQELERLRGVRYAVTLLLEARDAIAPRIRAILSFLGSGVIYLLTQIVGRGIGLIGRGILQGLGSSIPESRFSRNSDSRK</sequence>
<gene>
    <name evidence="4" type="ORF">BH720_00660</name>
</gene>
<reference evidence="4" key="1">
    <citation type="submission" date="2016-09" db="EMBL/GenBank/DDBJ databases">
        <title>Draft genome of thermotolerant cyanobacterium Desertifilum sp. strain IPPAS B-1220.</title>
        <authorList>
            <person name="Sinetova M.A."/>
            <person name="Bolakhan K."/>
            <person name="Zayadan B.K."/>
            <person name="Mironov K.S."/>
            <person name="Ustinova V."/>
            <person name="Kupriyanova E.V."/>
            <person name="Sidorov R.A."/>
            <person name="Skrypnik A.N."/>
            <person name="Gogoleva N.E."/>
            <person name="Gogolev Y.V."/>
            <person name="Los D.A."/>
        </authorList>
    </citation>
    <scope>NUCLEOTIDE SEQUENCE [LARGE SCALE GENOMIC DNA]</scope>
    <source>
        <strain evidence="4">IPPAS B-1220</strain>
    </source>
</reference>
<accession>A0A1E5QRB9</accession>
<dbReference type="PROSITE" id="PS50110">
    <property type="entry name" value="RESPONSE_REGULATORY"/>
    <property type="match status" value="1"/>
</dbReference>
<dbReference type="PANTHER" id="PTHR45566:SF1">
    <property type="entry name" value="HTH-TYPE TRANSCRIPTIONAL REGULATOR YHJB-RELATED"/>
    <property type="match status" value="1"/>
</dbReference>
<proteinExistence type="predicted"/>
<dbReference type="AlphaFoldDB" id="A0A1E5QRB9"/>
<dbReference type="Pfam" id="PF12452">
    <property type="entry name" value="DUF3685"/>
    <property type="match status" value="1"/>
</dbReference>
<evidence type="ECO:0000256" key="1">
    <source>
        <dbReference type="PROSITE-ProRule" id="PRU00169"/>
    </source>
</evidence>
<dbReference type="InterPro" id="IPR022552">
    <property type="entry name" value="UPF_Ycf55"/>
</dbReference>
<dbReference type="GO" id="GO:0000160">
    <property type="term" value="P:phosphorelay signal transduction system"/>
    <property type="evidence" value="ECO:0007669"/>
    <property type="project" value="InterPro"/>
</dbReference>
<feature type="domain" description="Response regulatory" evidence="3">
    <location>
        <begin position="7"/>
        <end position="137"/>
    </location>
</feature>
<evidence type="ECO:0000256" key="2">
    <source>
        <dbReference type="SAM" id="MobiDB-lite"/>
    </source>
</evidence>
<dbReference type="InterPro" id="IPR011006">
    <property type="entry name" value="CheY-like_superfamily"/>
</dbReference>
<dbReference type="PANTHER" id="PTHR45566">
    <property type="entry name" value="HTH-TYPE TRANSCRIPTIONAL REGULATOR YHJB-RELATED"/>
    <property type="match status" value="1"/>
</dbReference>
<name>A0A1E5QRB9_9CYAN</name>
<organism evidence="4">
    <name type="scientific">Desertifilum tharense IPPAS B-1220</name>
    <dbReference type="NCBI Taxonomy" id="1781255"/>
    <lineage>
        <taxon>Bacteria</taxon>
        <taxon>Bacillati</taxon>
        <taxon>Cyanobacteriota</taxon>
        <taxon>Cyanophyceae</taxon>
        <taxon>Desertifilales</taxon>
        <taxon>Desertifilaceae</taxon>
        <taxon>Desertifilum</taxon>
    </lineage>
</organism>
<protein>
    <recommendedName>
        <fullName evidence="3">Response regulatory domain-containing protein</fullName>
    </recommendedName>
</protein>
<dbReference type="InterPro" id="IPR001789">
    <property type="entry name" value="Sig_transdc_resp-reg_receiver"/>
</dbReference>
<dbReference type="InterPro" id="IPR016837">
    <property type="entry name" value="Uncharacterised_Ycf55_cyanobac"/>
</dbReference>
<feature type="region of interest" description="Disordered" evidence="2">
    <location>
        <begin position="221"/>
        <end position="246"/>
    </location>
</feature>
<comment type="caution">
    <text evidence="4">The sequence shown here is derived from an EMBL/GenBank/DDBJ whole genome shotgun (WGS) entry which is preliminary data.</text>
</comment>
<dbReference type="RefSeq" id="WP_069965215.1">
    <property type="nucleotide sequence ID" value="NZ_CM124774.1"/>
</dbReference>
<dbReference type="STRING" id="1781255.BH720_00660"/>